<name>A0A3B0S2X5_9ZZZZ</name>
<dbReference type="GO" id="GO:0051082">
    <property type="term" value="F:unfolded protein binding"/>
    <property type="evidence" value="ECO:0007669"/>
    <property type="project" value="InterPro"/>
</dbReference>
<dbReference type="PANTHER" id="PTHR43096">
    <property type="entry name" value="DNAJ HOMOLOG 1, MITOCHONDRIAL-RELATED"/>
    <property type="match status" value="1"/>
</dbReference>
<dbReference type="FunFam" id="2.60.260.20:FF:000013">
    <property type="entry name" value="DnaJ subfamily B member 11"/>
    <property type="match status" value="1"/>
</dbReference>
<organism evidence="5">
    <name type="scientific">hydrothermal vent metagenome</name>
    <dbReference type="NCBI Taxonomy" id="652676"/>
    <lineage>
        <taxon>unclassified sequences</taxon>
        <taxon>metagenomes</taxon>
        <taxon>ecological metagenomes</taxon>
    </lineage>
</organism>
<evidence type="ECO:0000313" key="5">
    <source>
        <dbReference type="EMBL" id="VAW00321.1"/>
    </source>
</evidence>
<dbReference type="CDD" id="cd10747">
    <property type="entry name" value="DnaJ_C"/>
    <property type="match status" value="1"/>
</dbReference>
<dbReference type="AlphaFoldDB" id="A0A3B0S2X5"/>
<dbReference type="FunFam" id="2.60.260.20:FF:000008">
    <property type="entry name" value="Curved DNA-binding protein"/>
    <property type="match status" value="1"/>
</dbReference>
<dbReference type="InterPro" id="IPR002939">
    <property type="entry name" value="DnaJ_C"/>
</dbReference>
<dbReference type="EMBL" id="UOEG01000205">
    <property type="protein sequence ID" value="VAW00321.1"/>
    <property type="molecule type" value="Genomic_DNA"/>
</dbReference>
<dbReference type="GO" id="GO:0042026">
    <property type="term" value="P:protein refolding"/>
    <property type="evidence" value="ECO:0007669"/>
    <property type="project" value="TreeGrafter"/>
</dbReference>
<dbReference type="Pfam" id="PF00226">
    <property type="entry name" value="DnaJ"/>
    <property type="match status" value="1"/>
</dbReference>
<dbReference type="PANTHER" id="PTHR43096:SF52">
    <property type="entry name" value="DNAJ HOMOLOG 1, MITOCHONDRIAL-RELATED"/>
    <property type="match status" value="1"/>
</dbReference>
<dbReference type="SUPFAM" id="SSF49493">
    <property type="entry name" value="HSP40/DnaJ peptide-binding domain"/>
    <property type="match status" value="2"/>
</dbReference>
<dbReference type="SUPFAM" id="SSF46565">
    <property type="entry name" value="Chaperone J-domain"/>
    <property type="match status" value="1"/>
</dbReference>
<dbReference type="InterPro" id="IPR001623">
    <property type="entry name" value="DnaJ_domain"/>
</dbReference>
<dbReference type="Gene3D" id="2.60.260.20">
    <property type="entry name" value="Urease metallochaperone UreE, N-terminal domain"/>
    <property type="match status" value="2"/>
</dbReference>
<dbReference type="GO" id="GO:0003677">
    <property type="term" value="F:DNA binding"/>
    <property type="evidence" value="ECO:0007669"/>
    <property type="project" value="UniProtKB-KW"/>
</dbReference>
<feature type="domain" description="J" evidence="4">
    <location>
        <begin position="5"/>
        <end position="69"/>
    </location>
</feature>
<gene>
    <name evidence="5" type="ORF">MNBD_ALPHA07-847</name>
</gene>
<dbReference type="PROSITE" id="PS50076">
    <property type="entry name" value="DNAJ_2"/>
    <property type="match status" value="1"/>
</dbReference>
<keyword evidence="1" id="KW-0963">Cytoplasm</keyword>
<dbReference type="CDD" id="cd06257">
    <property type="entry name" value="DnaJ"/>
    <property type="match status" value="1"/>
</dbReference>
<dbReference type="InterPro" id="IPR018253">
    <property type="entry name" value="DnaJ_domain_CS"/>
</dbReference>
<evidence type="ECO:0000256" key="1">
    <source>
        <dbReference type="ARBA" id="ARBA00022490"/>
    </source>
</evidence>
<keyword evidence="3" id="KW-0143">Chaperone</keyword>
<sequence>MKYKDYYAVLGVDKTATIDEIKRAYRKLARKYHPDLNKDANAEEKFKEIGQANDVLSDPEQRAAYDQMGQNYQAGQDFTPPPGWDQGFEFTGRPADSQAGQEDFSDFFSDLFNKSRRAQQNERRQPEFDARGQDHHARIAIDLEDSFKGAKRRITLKMPELAPSGHVVLGQKNLDVSIPKGVREGQNIRLKKQGAPGYGRGEAGDLFLEIEFKPHKLYHAQGADLYLDLPVTPWEAALGGKVKVPTPGGVVDLNIPANSKPGRKMRLKGRGIPSKPPGDLYVTLQIALPPADNAKAKELYKTMAKELNFNPRRHLAPGL</sequence>
<dbReference type="SMART" id="SM00271">
    <property type="entry name" value="DnaJ"/>
    <property type="match status" value="1"/>
</dbReference>
<reference evidence="5" key="1">
    <citation type="submission" date="2018-06" db="EMBL/GenBank/DDBJ databases">
        <authorList>
            <person name="Zhirakovskaya E."/>
        </authorList>
    </citation>
    <scope>NUCLEOTIDE SEQUENCE</scope>
</reference>
<dbReference type="GO" id="GO:0005737">
    <property type="term" value="C:cytoplasm"/>
    <property type="evidence" value="ECO:0007669"/>
    <property type="project" value="TreeGrafter"/>
</dbReference>
<dbReference type="Gene3D" id="1.10.287.110">
    <property type="entry name" value="DnaJ domain"/>
    <property type="match status" value="1"/>
</dbReference>
<dbReference type="InterPro" id="IPR036869">
    <property type="entry name" value="J_dom_sf"/>
</dbReference>
<keyword evidence="2" id="KW-0238">DNA-binding</keyword>
<accession>A0A3B0S2X5</accession>
<dbReference type="PROSITE" id="PS00636">
    <property type="entry name" value="DNAJ_1"/>
    <property type="match status" value="1"/>
</dbReference>
<evidence type="ECO:0000256" key="2">
    <source>
        <dbReference type="ARBA" id="ARBA00023125"/>
    </source>
</evidence>
<evidence type="ECO:0000259" key="4">
    <source>
        <dbReference type="PROSITE" id="PS50076"/>
    </source>
</evidence>
<protein>
    <submittedName>
        <fullName evidence="5">DnaJ-class molecular chaperone CbpA</fullName>
    </submittedName>
</protein>
<dbReference type="PRINTS" id="PR00625">
    <property type="entry name" value="JDOMAIN"/>
</dbReference>
<evidence type="ECO:0000256" key="3">
    <source>
        <dbReference type="ARBA" id="ARBA00023186"/>
    </source>
</evidence>
<dbReference type="Pfam" id="PF01556">
    <property type="entry name" value="DnaJ_C"/>
    <property type="match status" value="1"/>
</dbReference>
<proteinExistence type="predicted"/>
<dbReference type="InterPro" id="IPR008971">
    <property type="entry name" value="HSP40/DnaJ_pept-bd"/>
</dbReference>